<dbReference type="OrthoDB" id="1158011at2759"/>
<dbReference type="eggNOG" id="KOG0894">
    <property type="taxonomic scope" value="Eukaryota"/>
</dbReference>
<keyword evidence="1" id="KW-0472">Membrane</keyword>
<keyword evidence="4" id="KW-1185">Reference proteome</keyword>
<dbReference type="PROSITE" id="PS50127">
    <property type="entry name" value="UBC_2"/>
    <property type="match status" value="1"/>
</dbReference>
<gene>
    <name evidence="3" type="ORF">AMSG_07681</name>
</gene>
<dbReference type="GeneID" id="25566549"/>
<dbReference type="SUPFAM" id="SSF54495">
    <property type="entry name" value="UBC-like"/>
    <property type="match status" value="1"/>
</dbReference>
<reference evidence="3 4" key="1">
    <citation type="submission" date="2010-05" db="EMBL/GenBank/DDBJ databases">
        <title>The Genome Sequence of Thecamonas trahens ATCC 50062.</title>
        <authorList>
            <consortium name="The Broad Institute Genome Sequencing Platform"/>
            <person name="Russ C."/>
            <person name="Cuomo C."/>
            <person name="Shea T."/>
            <person name="Young S.K."/>
            <person name="Zeng Q."/>
            <person name="Koehrsen M."/>
            <person name="Haas B."/>
            <person name="Borodovsky M."/>
            <person name="Guigo R."/>
            <person name="Alvarado L."/>
            <person name="Berlin A."/>
            <person name="Bochicchio J."/>
            <person name="Borenstein D."/>
            <person name="Chapman S."/>
            <person name="Chen Z."/>
            <person name="Freedman E."/>
            <person name="Gellesch M."/>
            <person name="Goldberg J."/>
            <person name="Griggs A."/>
            <person name="Gujja S."/>
            <person name="Heilman E."/>
            <person name="Heiman D."/>
            <person name="Hepburn T."/>
            <person name="Howarth C."/>
            <person name="Jen D."/>
            <person name="Larson L."/>
            <person name="Mehta T."/>
            <person name="Park D."/>
            <person name="Pearson M."/>
            <person name="Roberts A."/>
            <person name="Saif S."/>
            <person name="Shenoy N."/>
            <person name="Sisk P."/>
            <person name="Stolte C."/>
            <person name="Sykes S."/>
            <person name="Thomson T."/>
            <person name="Walk T."/>
            <person name="White J."/>
            <person name="Yandava C."/>
            <person name="Burger G."/>
            <person name="Gray M.W."/>
            <person name="Holland P.W.H."/>
            <person name="King N."/>
            <person name="Lang F.B.F."/>
            <person name="Roger A.J."/>
            <person name="Ruiz-Trillo I."/>
            <person name="Lander E."/>
            <person name="Nusbaum C."/>
        </authorList>
    </citation>
    <scope>NUCLEOTIDE SEQUENCE [LARGE SCALE GENOMIC DNA]</scope>
    <source>
        <strain evidence="3 4">ATCC 50062</strain>
    </source>
</reference>
<dbReference type="AlphaFoldDB" id="A0A0L0DGZ2"/>
<keyword evidence="1" id="KW-0812">Transmembrane</keyword>
<dbReference type="Gene3D" id="3.10.110.10">
    <property type="entry name" value="Ubiquitin Conjugating Enzyme"/>
    <property type="match status" value="1"/>
</dbReference>
<dbReference type="Proteomes" id="UP000054408">
    <property type="component" value="Unassembled WGS sequence"/>
</dbReference>
<evidence type="ECO:0000313" key="3">
    <source>
        <dbReference type="EMBL" id="KNC51485.1"/>
    </source>
</evidence>
<dbReference type="InterPro" id="IPR016135">
    <property type="entry name" value="UBQ-conjugating_enzyme/RWD"/>
</dbReference>
<dbReference type="RefSeq" id="XP_013756144.1">
    <property type="nucleotide sequence ID" value="XM_013900690.1"/>
</dbReference>
<accession>A0A0L0DGZ2</accession>
<name>A0A0L0DGZ2_THETB</name>
<proteinExistence type="predicted"/>
<sequence>MITPSGRFQVNSRLCLSMSDFHPESWNPLWSVSSILSGLLSFMVEETPTHGSVSRSPADRRRLAARSMTFNRKDPVFVETFPDLVEAAADGSIAPPALPPNEAALWHEAYEQHQSGAGASSSVDGCGGASGGRSEDENEVTVVAVIQTVVLAVLVSGCAVAIAYYDSPLDALADLRHIVDI</sequence>
<dbReference type="STRING" id="461836.A0A0L0DGZ2"/>
<dbReference type="InterPro" id="IPR000608">
    <property type="entry name" value="UBC"/>
</dbReference>
<evidence type="ECO:0000313" key="4">
    <source>
        <dbReference type="Proteomes" id="UP000054408"/>
    </source>
</evidence>
<dbReference type="EMBL" id="GL349467">
    <property type="protein sequence ID" value="KNC51485.1"/>
    <property type="molecule type" value="Genomic_DNA"/>
</dbReference>
<keyword evidence="1" id="KW-1133">Transmembrane helix</keyword>
<organism evidence="3 4">
    <name type="scientific">Thecamonas trahens ATCC 50062</name>
    <dbReference type="NCBI Taxonomy" id="461836"/>
    <lineage>
        <taxon>Eukaryota</taxon>
        <taxon>Apusozoa</taxon>
        <taxon>Apusomonadida</taxon>
        <taxon>Apusomonadidae</taxon>
        <taxon>Thecamonas</taxon>
    </lineage>
</organism>
<evidence type="ECO:0000259" key="2">
    <source>
        <dbReference type="PROSITE" id="PS50127"/>
    </source>
</evidence>
<evidence type="ECO:0000256" key="1">
    <source>
        <dbReference type="SAM" id="Phobius"/>
    </source>
</evidence>
<feature type="transmembrane region" description="Helical" evidence="1">
    <location>
        <begin position="140"/>
        <end position="165"/>
    </location>
</feature>
<protein>
    <submittedName>
        <fullName evidence="3">Ubiquitin carrier protein E2 34</fullName>
    </submittedName>
</protein>
<feature type="domain" description="UBC core" evidence="2">
    <location>
        <begin position="1"/>
        <end position="83"/>
    </location>
</feature>